<evidence type="ECO:0000256" key="4">
    <source>
        <dbReference type="ARBA" id="ARBA00023157"/>
    </source>
</evidence>
<dbReference type="SUPFAM" id="SSF54523">
    <property type="entry name" value="Pili subunits"/>
    <property type="match status" value="1"/>
</dbReference>
<keyword evidence="6" id="KW-0812">Transmembrane</keyword>
<keyword evidence="6" id="KW-1133">Transmembrane helix</keyword>
<evidence type="ECO:0000256" key="2">
    <source>
        <dbReference type="ARBA" id="ARBA00011156"/>
    </source>
</evidence>
<dbReference type="PRINTS" id="PR00813">
    <property type="entry name" value="BCTERIALGSPG"/>
</dbReference>
<evidence type="ECO:0000256" key="6">
    <source>
        <dbReference type="SAM" id="Phobius"/>
    </source>
</evidence>
<dbReference type="InterPro" id="IPR045584">
    <property type="entry name" value="Pilin-like"/>
</dbReference>
<sequence>MNKAQQGFTLIELMIVVAIIGILAAVAIPSYQDYTAKSKFTAAQAEVAAAKTAADTLLNDGTAIATFADVGLKETTANCTATAEISSAGEGTMTCTIIGGPATVAGKIITYTRDAEGLWTCSSDVGNTKLASKSCQDAT</sequence>
<gene>
    <name evidence="7" type="ORF">HQN60_08410</name>
</gene>
<proteinExistence type="inferred from homology"/>
<protein>
    <submittedName>
        <fullName evidence="7">Pilin</fullName>
    </submittedName>
</protein>
<feature type="transmembrane region" description="Helical" evidence="6">
    <location>
        <begin position="7"/>
        <end position="28"/>
    </location>
</feature>
<dbReference type="KEGG" id="dee:HQN60_08410"/>
<keyword evidence="5" id="KW-0281">Fimbrium</keyword>
<dbReference type="GO" id="GO:0009289">
    <property type="term" value="C:pilus"/>
    <property type="evidence" value="ECO:0007669"/>
    <property type="project" value="InterPro"/>
</dbReference>
<dbReference type="PROSITE" id="PS00409">
    <property type="entry name" value="PROKAR_NTER_METHYL"/>
    <property type="match status" value="1"/>
</dbReference>
<dbReference type="Gene3D" id="3.30.700.10">
    <property type="entry name" value="Glycoprotein, Type 4 Pilin"/>
    <property type="match status" value="1"/>
</dbReference>
<dbReference type="InterPro" id="IPR000983">
    <property type="entry name" value="Bac_GSPG_pilin"/>
</dbReference>
<evidence type="ECO:0000256" key="1">
    <source>
        <dbReference type="ARBA" id="ARBA00005233"/>
    </source>
</evidence>
<comment type="similarity">
    <text evidence="1 5">Belongs to the N-Me-Phe pilin family.</text>
</comment>
<evidence type="ECO:0000313" key="7">
    <source>
        <dbReference type="EMBL" id="QKJ68148.1"/>
    </source>
</evidence>
<evidence type="ECO:0000313" key="8">
    <source>
        <dbReference type="Proteomes" id="UP000504844"/>
    </source>
</evidence>
<dbReference type="GO" id="GO:0015628">
    <property type="term" value="P:protein secretion by the type II secretion system"/>
    <property type="evidence" value="ECO:0007669"/>
    <property type="project" value="InterPro"/>
</dbReference>
<dbReference type="PANTHER" id="PTHR30093">
    <property type="entry name" value="GENERAL SECRETION PATHWAY PROTEIN G"/>
    <property type="match status" value="1"/>
</dbReference>
<keyword evidence="4" id="KW-1015">Disulfide bond</keyword>
<evidence type="ECO:0000256" key="5">
    <source>
        <dbReference type="RuleBase" id="RU000389"/>
    </source>
</evidence>
<name>A0A6M8SVS8_9NEIS</name>
<keyword evidence="8" id="KW-1185">Reference proteome</keyword>
<dbReference type="InterPro" id="IPR001082">
    <property type="entry name" value="Pilin"/>
</dbReference>
<dbReference type="PANTHER" id="PTHR30093:SF34">
    <property type="entry name" value="PREPILIN PEPTIDASE-DEPENDENT PROTEIN D"/>
    <property type="match status" value="1"/>
</dbReference>
<dbReference type="NCBIfam" id="TIGR02532">
    <property type="entry name" value="IV_pilin_GFxxxE"/>
    <property type="match status" value="1"/>
</dbReference>
<dbReference type="GO" id="GO:0007155">
    <property type="term" value="P:cell adhesion"/>
    <property type="evidence" value="ECO:0007669"/>
    <property type="project" value="InterPro"/>
</dbReference>
<dbReference type="Pfam" id="PF00114">
    <property type="entry name" value="Pilin"/>
    <property type="match status" value="1"/>
</dbReference>
<keyword evidence="6" id="KW-0472">Membrane</keyword>
<keyword evidence="3" id="KW-0488">Methylation</keyword>
<dbReference type="EMBL" id="CP054143">
    <property type="protein sequence ID" value="QKJ68148.1"/>
    <property type="molecule type" value="Genomic_DNA"/>
</dbReference>
<evidence type="ECO:0000256" key="3">
    <source>
        <dbReference type="ARBA" id="ARBA00022481"/>
    </source>
</evidence>
<comment type="subunit">
    <text evidence="2">The pili are polar flexible filaments of about 5.4 nanometers diameter and 2.5 micrometers average length; they consist of only a single polypeptide chain arranged in a helical configuration of five subunits per turn in the assembled pilus.</text>
</comment>
<dbReference type="InterPro" id="IPR012902">
    <property type="entry name" value="N_methyl_site"/>
</dbReference>
<dbReference type="Pfam" id="PF07963">
    <property type="entry name" value="N_methyl"/>
    <property type="match status" value="1"/>
</dbReference>
<reference evidence="7 8" key="1">
    <citation type="submission" date="2020-05" db="EMBL/GenBank/DDBJ databases">
        <title>Complete genome sequence of Deefgea sp. D17.</title>
        <authorList>
            <person name="Bae J.-W."/>
            <person name="Han J.E."/>
        </authorList>
    </citation>
    <scope>NUCLEOTIDE SEQUENCE [LARGE SCALE GENOMIC DNA]</scope>
    <source>
        <strain evidence="7 8">D17</strain>
    </source>
</reference>
<dbReference type="GO" id="GO:0015627">
    <property type="term" value="C:type II protein secretion system complex"/>
    <property type="evidence" value="ECO:0007669"/>
    <property type="project" value="InterPro"/>
</dbReference>
<organism evidence="7 8">
    <name type="scientific">Deefgea piscis</name>
    <dbReference type="NCBI Taxonomy" id="2739061"/>
    <lineage>
        <taxon>Bacteria</taxon>
        <taxon>Pseudomonadati</taxon>
        <taxon>Pseudomonadota</taxon>
        <taxon>Betaproteobacteria</taxon>
        <taxon>Neisseriales</taxon>
        <taxon>Chitinibacteraceae</taxon>
        <taxon>Deefgea</taxon>
    </lineage>
</organism>
<dbReference type="AlphaFoldDB" id="A0A6M8SVS8"/>
<accession>A0A6M8SVS8</accession>
<dbReference type="Proteomes" id="UP000504844">
    <property type="component" value="Chromosome"/>
</dbReference>